<evidence type="ECO:0000256" key="2">
    <source>
        <dbReference type="SAM" id="MobiDB-lite"/>
    </source>
</evidence>
<dbReference type="EMBL" id="CP031078">
    <property type="protein sequence ID" value="AYF01023.1"/>
    <property type="molecule type" value="Genomic_DNA"/>
</dbReference>
<dbReference type="Pfam" id="PF13432">
    <property type="entry name" value="TPR_16"/>
    <property type="match status" value="2"/>
</dbReference>
<keyword evidence="1" id="KW-0802">TPR repeat</keyword>
<evidence type="ECO:0000313" key="3">
    <source>
        <dbReference type="EMBL" id="AYF01023.1"/>
    </source>
</evidence>
<dbReference type="Gene3D" id="1.25.40.10">
    <property type="entry name" value="Tetratricopeptide repeat domain"/>
    <property type="match status" value="1"/>
</dbReference>
<protein>
    <submittedName>
        <fullName evidence="3">Tetratricopeptide repeat protein</fullName>
    </submittedName>
</protein>
<dbReference type="SUPFAM" id="SSF48452">
    <property type="entry name" value="TPR-like"/>
    <property type="match status" value="1"/>
</dbReference>
<dbReference type="Proteomes" id="UP000272010">
    <property type="component" value="Chromosome"/>
</dbReference>
<reference evidence="4" key="1">
    <citation type="submission" date="2018-07" db="EMBL/GenBank/DDBJ databases">
        <title>Genome Structure of the Opportunistic Pathogen Paracoccus yeei (Alphaproteobacteria) and Identification of Putative Virulence Factors.</title>
        <authorList>
            <person name="Lasek R."/>
            <person name="Szuplewska M."/>
            <person name="Mitura M."/>
            <person name="Decewicz P."/>
            <person name="Chmielowska C."/>
            <person name="Pawlot A."/>
            <person name="Sentkowska D."/>
            <person name="Czarnecki J."/>
            <person name="Bartosik D."/>
        </authorList>
    </citation>
    <scope>NUCLEOTIDE SEQUENCE [LARGE SCALE GENOMIC DNA]</scope>
    <source>
        <strain evidence="4">CCUG 32053</strain>
    </source>
</reference>
<gene>
    <name evidence="3" type="ORF">PY32053_01393</name>
</gene>
<dbReference type="PROSITE" id="PS50005">
    <property type="entry name" value="TPR"/>
    <property type="match status" value="2"/>
</dbReference>
<accession>A0A386UK12</accession>
<evidence type="ECO:0000256" key="1">
    <source>
        <dbReference type="PROSITE-ProRule" id="PRU00339"/>
    </source>
</evidence>
<proteinExistence type="predicted"/>
<evidence type="ECO:0000313" key="4">
    <source>
        <dbReference type="Proteomes" id="UP000272010"/>
    </source>
</evidence>
<feature type="region of interest" description="Disordered" evidence="2">
    <location>
        <begin position="41"/>
        <end position="64"/>
    </location>
</feature>
<name>A0A386UK12_9RHOB</name>
<feature type="repeat" description="TPR" evidence="1">
    <location>
        <begin position="183"/>
        <end position="216"/>
    </location>
</feature>
<dbReference type="InterPro" id="IPR019734">
    <property type="entry name" value="TPR_rpt"/>
</dbReference>
<dbReference type="AlphaFoldDB" id="A0A386UK12"/>
<feature type="compositionally biased region" description="Low complexity" evidence="2">
    <location>
        <begin position="47"/>
        <end position="59"/>
    </location>
</feature>
<feature type="repeat" description="TPR" evidence="1">
    <location>
        <begin position="149"/>
        <end position="182"/>
    </location>
</feature>
<dbReference type="SMART" id="SM00028">
    <property type="entry name" value="TPR"/>
    <property type="match status" value="3"/>
</dbReference>
<organism evidence="3 4">
    <name type="scientific">Paracoccus yeei</name>
    <dbReference type="NCBI Taxonomy" id="147645"/>
    <lineage>
        <taxon>Bacteria</taxon>
        <taxon>Pseudomonadati</taxon>
        <taxon>Pseudomonadota</taxon>
        <taxon>Alphaproteobacteria</taxon>
        <taxon>Rhodobacterales</taxon>
        <taxon>Paracoccaceae</taxon>
        <taxon>Paracoccus</taxon>
    </lineage>
</organism>
<dbReference type="InterPro" id="IPR011990">
    <property type="entry name" value="TPR-like_helical_dom_sf"/>
</dbReference>
<sequence length="235" mass="24961">MDWWDSYIGIMRWPVPHFHIAVTAGLILGLAVPASLLAQADPPAGPPVAEEAPESGEGALVAPAAPDEPTAKARLREREDLDLLFAELAQPEGEAWARAETDILRIWSRSGSAAMDLLYKRGEAAMDAGDLPAALGHLTALTDHAPDFAGGWYLLGVAYYLNGDAGPAIAALGEALAREPRHFAALTQLGSIFEELGDDARALAAYRASLAIHPHQQDAQDAVQRLEETTKGTDA</sequence>